<name>A0ABP7XID2_9ACTN</name>
<dbReference type="Gene3D" id="2.40.128.20">
    <property type="match status" value="1"/>
</dbReference>
<evidence type="ECO:0000313" key="5">
    <source>
        <dbReference type="Proteomes" id="UP001501495"/>
    </source>
</evidence>
<evidence type="ECO:0000259" key="3">
    <source>
        <dbReference type="Pfam" id="PF08212"/>
    </source>
</evidence>
<gene>
    <name evidence="4" type="ORF">GCM10022215_16990</name>
</gene>
<feature type="domain" description="Lipocalin/cytosolic fatty-acid binding" evidence="3">
    <location>
        <begin position="47"/>
        <end position="192"/>
    </location>
</feature>
<dbReference type="Proteomes" id="UP001501495">
    <property type="component" value="Unassembled WGS sequence"/>
</dbReference>
<dbReference type="PANTHER" id="PTHR10612">
    <property type="entry name" value="APOLIPOPROTEIN D"/>
    <property type="match status" value="1"/>
</dbReference>
<keyword evidence="2" id="KW-0732">Signal</keyword>
<dbReference type="CDD" id="cd19438">
    <property type="entry name" value="lipocalin_Blc-like"/>
    <property type="match status" value="1"/>
</dbReference>
<protein>
    <recommendedName>
        <fullName evidence="3">Lipocalin/cytosolic fatty-acid binding domain-containing protein</fullName>
    </recommendedName>
</protein>
<evidence type="ECO:0000256" key="2">
    <source>
        <dbReference type="PIRNR" id="PIRNR036893"/>
    </source>
</evidence>
<dbReference type="InterPro" id="IPR000566">
    <property type="entry name" value="Lipocln_cytosolic_FA-bd_dom"/>
</dbReference>
<dbReference type="SUPFAM" id="SSF50814">
    <property type="entry name" value="Lipocalins"/>
    <property type="match status" value="1"/>
</dbReference>
<organism evidence="4 5">
    <name type="scientific">Nocardioides fonticola</name>
    <dbReference type="NCBI Taxonomy" id="450363"/>
    <lineage>
        <taxon>Bacteria</taxon>
        <taxon>Bacillati</taxon>
        <taxon>Actinomycetota</taxon>
        <taxon>Actinomycetes</taxon>
        <taxon>Propionibacteriales</taxon>
        <taxon>Nocardioidaceae</taxon>
        <taxon>Nocardioides</taxon>
    </lineage>
</organism>
<feature type="signal peptide" evidence="2">
    <location>
        <begin position="1"/>
        <end position="31"/>
    </location>
</feature>
<comment type="caution">
    <text evidence="4">The sequence shown here is derived from an EMBL/GenBank/DDBJ whole genome shotgun (WGS) entry which is preliminary data.</text>
</comment>
<evidence type="ECO:0000313" key="4">
    <source>
        <dbReference type="EMBL" id="GAA4116913.1"/>
    </source>
</evidence>
<accession>A0ABP7XID2</accession>
<dbReference type="PANTHER" id="PTHR10612:SF34">
    <property type="entry name" value="APOLIPOPROTEIN D"/>
    <property type="match status" value="1"/>
</dbReference>
<comment type="similarity">
    <text evidence="1 2">Belongs to the calycin superfamily. Lipocalin family.</text>
</comment>
<dbReference type="Pfam" id="PF08212">
    <property type="entry name" value="Lipocalin_2"/>
    <property type="match status" value="1"/>
</dbReference>
<proteinExistence type="inferred from homology"/>
<feature type="chain" id="PRO_5045017154" description="Lipocalin/cytosolic fatty-acid binding domain-containing protein" evidence="2">
    <location>
        <begin position="32"/>
        <end position="206"/>
    </location>
</feature>
<dbReference type="EMBL" id="BAAAZH010000012">
    <property type="protein sequence ID" value="GAA4116913.1"/>
    <property type="molecule type" value="Genomic_DNA"/>
</dbReference>
<evidence type="ECO:0000256" key="1">
    <source>
        <dbReference type="ARBA" id="ARBA00006889"/>
    </source>
</evidence>
<dbReference type="InterPro" id="IPR047202">
    <property type="entry name" value="Lipocalin_Blc-like_dom"/>
</dbReference>
<reference evidence="5" key="1">
    <citation type="journal article" date="2019" name="Int. J. Syst. Evol. Microbiol.">
        <title>The Global Catalogue of Microorganisms (GCM) 10K type strain sequencing project: providing services to taxonomists for standard genome sequencing and annotation.</title>
        <authorList>
            <consortium name="The Broad Institute Genomics Platform"/>
            <consortium name="The Broad Institute Genome Sequencing Center for Infectious Disease"/>
            <person name="Wu L."/>
            <person name="Ma J."/>
        </authorList>
    </citation>
    <scope>NUCLEOTIDE SEQUENCE [LARGE SCALE GENOMIC DNA]</scope>
    <source>
        <strain evidence="5">JCM 16703</strain>
    </source>
</reference>
<dbReference type="PIRSF" id="PIRSF036893">
    <property type="entry name" value="Lipocalin_ApoD"/>
    <property type="match status" value="1"/>
</dbReference>
<dbReference type="RefSeq" id="WP_344732891.1">
    <property type="nucleotide sequence ID" value="NZ_BAAAZH010000012.1"/>
</dbReference>
<dbReference type="InterPro" id="IPR012674">
    <property type="entry name" value="Calycin"/>
</dbReference>
<keyword evidence="5" id="KW-1185">Reference proteome</keyword>
<dbReference type="InterPro" id="IPR022271">
    <property type="entry name" value="Lipocalin_ApoD"/>
</dbReference>
<sequence length="206" mass="21910">MIRIRTRLAAAAAAGAAVVASLAAVAPTADAAAAQATTAPLAPVASVDLQRYLGDWNQVAAIPQIFQIQCARDSRATYTAVDASTIGVRNTCRTWLGFSSSVTGQATVLDPTTNAQLRVNFNGIPNFGDTSQPNYVITYLSPDYSTAIVGDPARRSGFVLSRTPDLQGITWSQIRDIVTERGYDACKFRITPVAGGRQDRSRLCTL</sequence>